<reference evidence="2" key="1">
    <citation type="submission" date="2020-02" db="EMBL/GenBank/DDBJ databases">
        <authorList>
            <person name="Meier V. D."/>
        </authorList>
    </citation>
    <scope>NUCLEOTIDE SEQUENCE</scope>
    <source>
        <strain evidence="2">AVDCRST_MAG53</strain>
    </source>
</reference>
<feature type="compositionally biased region" description="Low complexity" evidence="1">
    <location>
        <begin position="1"/>
        <end position="11"/>
    </location>
</feature>
<evidence type="ECO:0000256" key="1">
    <source>
        <dbReference type="SAM" id="MobiDB-lite"/>
    </source>
</evidence>
<feature type="non-terminal residue" evidence="2">
    <location>
        <position position="114"/>
    </location>
</feature>
<organism evidence="2">
    <name type="scientific">uncultured Solirubrobacteraceae bacterium</name>
    <dbReference type="NCBI Taxonomy" id="1162706"/>
    <lineage>
        <taxon>Bacteria</taxon>
        <taxon>Bacillati</taxon>
        <taxon>Actinomycetota</taxon>
        <taxon>Thermoleophilia</taxon>
        <taxon>Solirubrobacterales</taxon>
        <taxon>Solirubrobacteraceae</taxon>
        <taxon>environmental samples</taxon>
    </lineage>
</organism>
<name>A0A6J4T7S1_9ACTN</name>
<accession>A0A6J4T7S1</accession>
<sequence length="114" mass="11984">ATDLPCRAPRLLPRRDGVSPRAGGPGLRADDAAVHGRPRAGHGRQGQPSLPDGQARAAHVLALGGRRVRADQAHPGGSDPPDVPPDERRQPPEGLDVHRRRAGRHAFPPGRAGV</sequence>
<dbReference type="EMBL" id="CADCVR010000091">
    <property type="protein sequence ID" value="CAA9515481.1"/>
    <property type="molecule type" value="Genomic_DNA"/>
</dbReference>
<evidence type="ECO:0000313" key="2">
    <source>
        <dbReference type="EMBL" id="CAA9515481.1"/>
    </source>
</evidence>
<feature type="compositionally biased region" description="Basic and acidic residues" evidence="1">
    <location>
        <begin position="85"/>
        <end position="97"/>
    </location>
</feature>
<proteinExistence type="predicted"/>
<feature type="region of interest" description="Disordered" evidence="1">
    <location>
        <begin position="65"/>
        <end position="114"/>
    </location>
</feature>
<protein>
    <submittedName>
        <fullName evidence="2">Transcriptional regulator</fullName>
    </submittedName>
</protein>
<gene>
    <name evidence="2" type="ORF">AVDCRST_MAG53-3001</name>
</gene>
<dbReference type="AlphaFoldDB" id="A0A6J4T7S1"/>
<feature type="region of interest" description="Disordered" evidence="1">
    <location>
        <begin position="1"/>
        <end position="53"/>
    </location>
</feature>
<feature type="non-terminal residue" evidence="2">
    <location>
        <position position="1"/>
    </location>
</feature>